<feature type="transmembrane region" description="Helical" evidence="7">
    <location>
        <begin position="330"/>
        <end position="348"/>
    </location>
</feature>
<evidence type="ECO:0000256" key="2">
    <source>
        <dbReference type="ARBA" id="ARBA00022448"/>
    </source>
</evidence>
<dbReference type="PANTHER" id="PTHR42718:SF46">
    <property type="entry name" value="BLR6921 PROTEIN"/>
    <property type="match status" value="1"/>
</dbReference>
<feature type="transmembrane region" description="Helical" evidence="7">
    <location>
        <begin position="9"/>
        <end position="33"/>
    </location>
</feature>
<keyword evidence="3" id="KW-1003">Cell membrane</keyword>
<dbReference type="Gene3D" id="1.20.1250.20">
    <property type="entry name" value="MFS general substrate transporter like domains"/>
    <property type="match status" value="1"/>
</dbReference>
<dbReference type="InterPro" id="IPR036259">
    <property type="entry name" value="MFS_trans_sf"/>
</dbReference>
<dbReference type="EMBL" id="CP021383">
    <property type="protein sequence ID" value="ARU51456.1"/>
    <property type="molecule type" value="Genomic_DNA"/>
</dbReference>
<dbReference type="InterPro" id="IPR020846">
    <property type="entry name" value="MFS_dom"/>
</dbReference>
<feature type="transmembrane region" description="Helical" evidence="7">
    <location>
        <begin position="198"/>
        <end position="216"/>
    </location>
</feature>
<feature type="transmembrane region" description="Helical" evidence="7">
    <location>
        <begin position="222"/>
        <end position="244"/>
    </location>
</feature>
<feature type="transmembrane region" description="Helical" evidence="7">
    <location>
        <begin position="360"/>
        <end position="382"/>
    </location>
</feature>
<dbReference type="Gene3D" id="1.20.1720.10">
    <property type="entry name" value="Multidrug resistance protein D"/>
    <property type="match status" value="1"/>
</dbReference>
<feature type="transmembrane region" description="Helical" evidence="7">
    <location>
        <begin position="434"/>
        <end position="456"/>
    </location>
</feature>
<evidence type="ECO:0000256" key="3">
    <source>
        <dbReference type="ARBA" id="ARBA00022475"/>
    </source>
</evidence>
<proteinExistence type="predicted"/>
<name>A0A1Y0HVA8_CELCE</name>
<sequence length="476" mass="48173">MSDASRRGWALGLIATAQFMVIMDTSIIGVALPRIQEDLGFSPGNLSWVFNAYVVAFAGLLLLGGRLADLFGARRVFTIGWAVLLVGSVVAGAADSVAVELVGRIVQGAGAALVAPAALTLLMSIFGSSPRELTRPLAVYGAAAPAGGTAGVFLGGLITEYASWPWVFWINVPIAVLVLAVTRVLLPAGSRTRGSVDVVGALTVTAGLGALVFAVVRAPEVGWGAVQTWLVLGAALLLLAGFVVSQARRSQPLVPLRIFRTPNLGAANLAQALLGAAWVAMWFYLNLYLQQVLGLGAFASGAALVPMTALVMVGMVALAPRLIARWGSKALVVSGLLVLAVGLGWLSFVRPDGAYAVDVLPATLVAALGMSLAFIPSLGTAISSAPPQDGGLASGIVNTSYQVGSALGLAAMTAVGAAFGATASDDLVALTDGYSAVFLGAGVIALVAALLSAVLLRTPPRAAAGEPARASETVGA</sequence>
<evidence type="ECO:0000256" key="1">
    <source>
        <dbReference type="ARBA" id="ARBA00004651"/>
    </source>
</evidence>
<feature type="transmembrane region" description="Helical" evidence="7">
    <location>
        <begin position="297"/>
        <end position="318"/>
    </location>
</feature>
<keyword evidence="2" id="KW-0813">Transport</keyword>
<feature type="transmembrane region" description="Helical" evidence="7">
    <location>
        <begin position="137"/>
        <end position="158"/>
    </location>
</feature>
<comment type="subcellular location">
    <subcellularLocation>
        <location evidence="1">Cell membrane</location>
        <topology evidence="1">Multi-pass membrane protein</topology>
    </subcellularLocation>
</comment>
<feature type="transmembrane region" description="Helical" evidence="7">
    <location>
        <begin position="45"/>
        <end position="64"/>
    </location>
</feature>
<evidence type="ECO:0000256" key="7">
    <source>
        <dbReference type="SAM" id="Phobius"/>
    </source>
</evidence>
<feature type="transmembrane region" description="Helical" evidence="7">
    <location>
        <begin position="403"/>
        <end position="422"/>
    </location>
</feature>
<evidence type="ECO:0000313" key="9">
    <source>
        <dbReference type="EMBL" id="ARU51456.1"/>
    </source>
</evidence>
<dbReference type="PANTHER" id="PTHR42718">
    <property type="entry name" value="MAJOR FACILITATOR SUPERFAMILY MULTIDRUG TRANSPORTER MFSC"/>
    <property type="match status" value="1"/>
</dbReference>
<keyword evidence="4 7" id="KW-0812">Transmembrane</keyword>
<dbReference type="AlphaFoldDB" id="A0A1Y0HVA8"/>
<evidence type="ECO:0000256" key="5">
    <source>
        <dbReference type="ARBA" id="ARBA00022989"/>
    </source>
</evidence>
<dbReference type="GO" id="GO:0005886">
    <property type="term" value="C:plasma membrane"/>
    <property type="evidence" value="ECO:0007669"/>
    <property type="project" value="UniProtKB-SubCell"/>
</dbReference>
<dbReference type="InterPro" id="IPR011701">
    <property type="entry name" value="MFS"/>
</dbReference>
<dbReference type="SUPFAM" id="SSF103473">
    <property type="entry name" value="MFS general substrate transporter"/>
    <property type="match status" value="1"/>
</dbReference>
<dbReference type="Proteomes" id="UP000196228">
    <property type="component" value="Chromosome"/>
</dbReference>
<dbReference type="PROSITE" id="PS50850">
    <property type="entry name" value="MFS"/>
    <property type="match status" value="1"/>
</dbReference>
<protein>
    <submittedName>
        <fullName evidence="9">MFS transporter</fullName>
    </submittedName>
</protein>
<reference evidence="9 10" key="1">
    <citation type="submission" date="2017-05" db="EMBL/GenBank/DDBJ databases">
        <authorList>
            <person name="Song R."/>
            <person name="Chenine A.L."/>
            <person name="Ruprecht R.M."/>
        </authorList>
    </citation>
    <scope>NUCLEOTIDE SEQUENCE [LARGE SCALE GENOMIC DNA]</scope>
    <source>
        <strain evidence="9 10">PSBB019</strain>
    </source>
</reference>
<accession>A0A1Y0HVA8</accession>
<feature type="transmembrane region" description="Helical" evidence="7">
    <location>
        <begin position="105"/>
        <end position="125"/>
    </location>
</feature>
<dbReference type="OrthoDB" id="3218494at2"/>
<feature type="transmembrane region" description="Helical" evidence="7">
    <location>
        <begin position="265"/>
        <end position="285"/>
    </location>
</feature>
<dbReference type="RefSeq" id="WP_087470499.1">
    <property type="nucleotide sequence ID" value="NZ_CP021383.1"/>
</dbReference>
<evidence type="ECO:0000256" key="6">
    <source>
        <dbReference type="ARBA" id="ARBA00023136"/>
    </source>
</evidence>
<dbReference type="Pfam" id="PF07690">
    <property type="entry name" value="MFS_1"/>
    <property type="match status" value="1"/>
</dbReference>
<organism evidence="9 10">
    <name type="scientific">Cellulosimicrobium cellulans</name>
    <name type="common">Arthrobacter luteus</name>
    <dbReference type="NCBI Taxonomy" id="1710"/>
    <lineage>
        <taxon>Bacteria</taxon>
        <taxon>Bacillati</taxon>
        <taxon>Actinomycetota</taxon>
        <taxon>Actinomycetes</taxon>
        <taxon>Micrococcales</taxon>
        <taxon>Promicromonosporaceae</taxon>
        <taxon>Cellulosimicrobium</taxon>
    </lineage>
</organism>
<gene>
    <name evidence="9" type="ORF">CBR64_08165</name>
</gene>
<evidence type="ECO:0000256" key="4">
    <source>
        <dbReference type="ARBA" id="ARBA00022692"/>
    </source>
</evidence>
<keyword evidence="5 7" id="KW-1133">Transmembrane helix</keyword>
<feature type="transmembrane region" description="Helical" evidence="7">
    <location>
        <begin position="76"/>
        <end position="99"/>
    </location>
</feature>
<evidence type="ECO:0000313" key="10">
    <source>
        <dbReference type="Proteomes" id="UP000196228"/>
    </source>
</evidence>
<dbReference type="GO" id="GO:0022857">
    <property type="term" value="F:transmembrane transporter activity"/>
    <property type="evidence" value="ECO:0007669"/>
    <property type="project" value="InterPro"/>
</dbReference>
<evidence type="ECO:0000259" key="8">
    <source>
        <dbReference type="PROSITE" id="PS50850"/>
    </source>
</evidence>
<feature type="transmembrane region" description="Helical" evidence="7">
    <location>
        <begin position="164"/>
        <end position="186"/>
    </location>
</feature>
<dbReference type="KEGG" id="cceu:CBR64_08165"/>
<feature type="domain" description="Major facilitator superfamily (MFS) profile" evidence="8">
    <location>
        <begin position="10"/>
        <end position="460"/>
    </location>
</feature>
<keyword evidence="6 7" id="KW-0472">Membrane</keyword>